<keyword evidence="3" id="KW-1185">Reference proteome</keyword>
<gene>
    <name evidence="2" type="ORF">R3P38DRAFT_2626580</name>
</gene>
<dbReference type="AlphaFoldDB" id="A0AAW0BGY6"/>
<dbReference type="InterPro" id="IPR029062">
    <property type="entry name" value="Class_I_gatase-like"/>
</dbReference>
<protein>
    <submittedName>
        <fullName evidence="2">DJ-1 protein-PfpI domain-containing protein</fullName>
    </submittedName>
</protein>
<evidence type="ECO:0000313" key="3">
    <source>
        <dbReference type="Proteomes" id="UP001362999"/>
    </source>
</evidence>
<dbReference type="PANTHER" id="PTHR43130">
    <property type="entry name" value="ARAC-FAMILY TRANSCRIPTIONAL REGULATOR"/>
    <property type="match status" value="1"/>
</dbReference>
<evidence type="ECO:0000313" key="2">
    <source>
        <dbReference type="EMBL" id="KAK7025065.1"/>
    </source>
</evidence>
<dbReference type="PANTHER" id="PTHR43130:SF15">
    <property type="entry name" value="THIJ_PFPI FAMILY PROTEIN (AFU_ORTHOLOGUE AFUA_5G14240)"/>
    <property type="match status" value="1"/>
</dbReference>
<dbReference type="InterPro" id="IPR002818">
    <property type="entry name" value="DJ-1/PfpI"/>
</dbReference>
<dbReference type="SUPFAM" id="SSF52317">
    <property type="entry name" value="Class I glutamine amidotransferase-like"/>
    <property type="match status" value="1"/>
</dbReference>
<dbReference type="EMBL" id="JAWWNJ010000034">
    <property type="protein sequence ID" value="KAK7025065.1"/>
    <property type="molecule type" value="Genomic_DNA"/>
</dbReference>
<sequence length="225" mass="24395">MTQTLRVAVCLYPGVTTLDYQGPVELLGMLSAKNREHAALATAGIHIPDVTIEFTYLSHTLEPVEPIAGPPVVPSLTYENAKEQFDIVLIPGGMYNAASRGACAEFIKKQAAGAKHILSVCTGSLILARTGLLSGKRATTNKFAFRMVQEETKDLGVIWVPKARWVVTEDKKIWTASGITAGADMAGGFLDYLIGKDGGYRLRSFIELSMKTEEDDEFAAYHGLV</sequence>
<dbReference type="Proteomes" id="UP001362999">
    <property type="component" value="Unassembled WGS sequence"/>
</dbReference>
<evidence type="ECO:0000259" key="1">
    <source>
        <dbReference type="Pfam" id="PF01965"/>
    </source>
</evidence>
<dbReference type="Gene3D" id="3.40.50.880">
    <property type="match status" value="1"/>
</dbReference>
<dbReference type="CDD" id="cd03139">
    <property type="entry name" value="GATase1_PfpI_2"/>
    <property type="match status" value="1"/>
</dbReference>
<accession>A0AAW0BGY6</accession>
<comment type="caution">
    <text evidence="2">The sequence shown here is derived from an EMBL/GenBank/DDBJ whole genome shotgun (WGS) entry which is preliminary data.</text>
</comment>
<organism evidence="2 3">
    <name type="scientific">Favolaschia claudopus</name>
    <dbReference type="NCBI Taxonomy" id="2862362"/>
    <lineage>
        <taxon>Eukaryota</taxon>
        <taxon>Fungi</taxon>
        <taxon>Dikarya</taxon>
        <taxon>Basidiomycota</taxon>
        <taxon>Agaricomycotina</taxon>
        <taxon>Agaricomycetes</taxon>
        <taxon>Agaricomycetidae</taxon>
        <taxon>Agaricales</taxon>
        <taxon>Marasmiineae</taxon>
        <taxon>Mycenaceae</taxon>
        <taxon>Favolaschia</taxon>
    </lineage>
</organism>
<dbReference type="InterPro" id="IPR052158">
    <property type="entry name" value="INH-QAR"/>
</dbReference>
<proteinExistence type="predicted"/>
<reference evidence="2 3" key="1">
    <citation type="journal article" date="2024" name="J Genomics">
        <title>Draft genome sequencing and assembly of Favolaschia claudopus CIRM-BRFM 2984 isolated from oak limbs.</title>
        <authorList>
            <person name="Navarro D."/>
            <person name="Drula E."/>
            <person name="Chaduli D."/>
            <person name="Cazenave R."/>
            <person name="Ahrendt S."/>
            <person name="Wang J."/>
            <person name="Lipzen A."/>
            <person name="Daum C."/>
            <person name="Barry K."/>
            <person name="Grigoriev I.V."/>
            <person name="Favel A."/>
            <person name="Rosso M.N."/>
            <person name="Martin F."/>
        </authorList>
    </citation>
    <scope>NUCLEOTIDE SEQUENCE [LARGE SCALE GENOMIC DNA]</scope>
    <source>
        <strain evidence="2 3">CIRM-BRFM 2984</strain>
    </source>
</reference>
<dbReference type="Pfam" id="PF01965">
    <property type="entry name" value="DJ-1_PfpI"/>
    <property type="match status" value="1"/>
</dbReference>
<name>A0AAW0BGY6_9AGAR</name>
<feature type="domain" description="DJ-1/PfpI" evidence="1">
    <location>
        <begin position="6"/>
        <end position="186"/>
    </location>
</feature>